<feature type="transmembrane region" description="Helical" evidence="1">
    <location>
        <begin position="294"/>
        <end position="313"/>
    </location>
</feature>
<dbReference type="PANTHER" id="PTHR43646:SF3">
    <property type="entry name" value="SLR1566 PROTEIN"/>
    <property type="match status" value="1"/>
</dbReference>
<dbReference type="SUPFAM" id="SSF53448">
    <property type="entry name" value="Nucleotide-diphospho-sugar transferases"/>
    <property type="match status" value="1"/>
</dbReference>
<keyword evidence="1" id="KW-0812">Transmembrane</keyword>
<dbReference type="RefSeq" id="WP_185179826.1">
    <property type="nucleotide sequence ID" value="NZ_CBCSEP010000006.1"/>
</dbReference>
<dbReference type="AlphaFoldDB" id="A0A841TH24"/>
<accession>A0A841TH24</accession>
<evidence type="ECO:0000256" key="1">
    <source>
        <dbReference type="SAM" id="Phobius"/>
    </source>
</evidence>
<dbReference type="GO" id="GO:0016740">
    <property type="term" value="F:transferase activity"/>
    <property type="evidence" value="ECO:0007669"/>
    <property type="project" value="UniProtKB-KW"/>
</dbReference>
<dbReference type="CDD" id="cd00761">
    <property type="entry name" value="Glyco_tranf_GTA_type"/>
    <property type="match status" value="1"/>
</dbReference>
<organism evidence="3 4">
    <name type="scientific">Cohnella lubricantis</name>
    <dbReference type="NCBI Taxonomy" id="2163172"/>
    <lineage>
        <taxon>Bacteria</taxon>
        <taxon>Bacillati</taxon>
        <taxon>Bacillota</taxon>
        <taxon>Bacilli</taxon>
        <taxon>Bacillales</taxon>
        <taxon>Paenibacillaceae</taxon>
        <taxon>Cohnella</taxon>
    </lineage>
</organism>
<dbReference type="Gene3D" id="3.90.550.10">
    <property type="entry name" value="Spore Coat Polysaccharide Biosynthesis Protein SpsA, Chain A"/>
    <property type="match status" value="1"/>
</dbReference>
<comment type="caution">
    <text evidence="3">The sequence shown here is derived from an EMBL/GenBank/DDBJ whole genome shotgun (WGS) entry which is preliminary data.</text>
</comment>
<keyword evidence="1" id="KW-0472">Membrane</keyword>
<evidence type="ECO:0000259" key="2">
    <source>
        <dbReference type="Pfam" id="PF00535"/>
    </source>
</evidence>
<keyword evidence="3" id="KW-0808">Transferase</keyword>
<sequence>MEIAALALIALGCAAGLVLFRRNTVPRTEQASRRAERLSVIIPARNEEVNLPHLLESLQSQSCRPFEIIVVDDGSVDRTRAIAESFGVKVVEGTPLPPGWTGKNWAVWNGYQQAAGDLIAFMDTDVRLKPGTLEQLLEARERSGGAISVIPYHHTEKFYERLALITNVLSVFAFTSPFERRNPEKGLYGACILTTRDDYEQARGHESVRSEVLDDMTLGASFRRVGVPVSTYIGYGAATIRMYPNGLIGMLQGFAKSAALGAAKLTGWSIAFVALWLVGLIASETAPFVQQTSWGLPLAAGYVLYTAQLFYFMKYTGRFGIIIPVLHFLSTIFFLLMILNSAYQVTVRKRVAWKGRHVEVGGSQDR</sequence>
<proteinExistence type="predicted"/>
<reference evidence="3 4" key="1">
    <citation type="submission" date="2020-08" db="EMBL/GenBank/DDBJ databases">
        <title>Cohnella phylogeny.</title>
        <authorList>
            <person name="Dunlap C."/>
        </authorList>
    </citation>
    <scope>NUCLEOTIDE SEQUENCE [LARGE SCALE GENOMIC DNA]</scope>
    <source>
        <strain evidence="3 4">DSM 103658</strain>
    </source>
</reference>
<evidence type="ECO:0000313" key="4">
    <source>
        <dbReference type="Proteomes" id="UP000574133"/>
    </source>
</evidence>
<dbReference type="PANTHER" id="PTHR43646">
    <property type="entry name" value="GLYCOSYLTRANSFERASE"/>
    <property type="match status" value="1"/>
</dbReference>
<dbReference type="InterPro" id="IPR001173">
    <property type="entry name" value="Glyco_trans_2-like"/>
</dbReference>
<name>A0A841TH24_9BACL</name>
<feature type="transmembrane region" description="Helical" evidence="1">
    <location>
        <begin position="319"/>
        <end position="339"/>
    </location>
</feature>
<gene>
    <name evidence="3" type="ORF">H4Q31_14800</name>
</gene>
<dbReference type="InterPro" id="IPR029044">
    <property type="entry name" value="Nucleotide-diphossugar_trans"/>
</dbReference>
<keyword evidence="1" id="KW-1133">Transmembrane helix</keyword>
<dbReference type="Proteomes" id="UP000574133">
    <property type="component" value="Unassembled WGS sequence"/>
</dbReference>
<feature type="transmembrane region" description="Helical" evidence="1">
    <location>
        <begin position="265"/>
        <end position="282"/>
    </location>
</feature>
<evidence type="ECO:0000313" key="3">
    <source>
        <dbReference type="EMBL" id="MBB6678558.1"/>
    </source>
</evidence>
<protein>
    <submittedName>
        <fullName evidence="3">Glycosyltransferase</fullName>
    </submittedName>
</protein>
<dbReference type="EMBL" id="JACJVN010000057">
    <property type="protein sequence ID" value="MBB6678558.1"/>
    <property type="molecule type" value="Genomic_DNA"/>
</dbReference>
<keyword evidence="4" id="KW-1185">Reference proteome</keyword>
<dbReference type="Pfam" id="PF00535">
    <property type="entry name" value="Glycos_transf_2"/>
    <property type="match status" value="1"/>
</dbReference>
<feature type="domain" description="Glycosyltransferase 2-like" evidence="2">
    <location>
        <begin position="39"/>
        <end position="200"/>
    </location>
</feature>